<evidence type="ECO:0000259" key="1">
    <source>
        <dbReference type="Pfam" id="PF00551"/>
    </source>
</evidence>
<dbReference type="RefSeq" id="WP_066783843.1">
    <property type="nucleotide sequence ID" value="NZ_LWQS01000037.1"/>
</dbReference>
<dbReference type="PANTHER" id="PTHR11138">
    <property type="entry name" value="METHIONYL-TRNA FORMYLTRANSFERASE"/>
    <property type="match status" value="1"/>
</dbReference>
<evidence type="ECO:0000313" key="2">
    <source>
        <dbReference type="EMBL" id="OAN47480.1"/>
    </source>
</evidence>
<accession>A0A178MFE3</accession>
<dbReference type="AlphaFoldDB" id="A0A178MFE3"/>
<dbReference type="Proteomes" id="UP000078287">
    <property type="component" value="Unassembled WGS sequence"/>
</dbReference>
<proteinExistence type="predicted"/>
<dbReference type="Pfam" id="PF00551">
    <property type="entry name" value="Formyl_trans_N"/>
    <property type="match status" value="1"/>
</dbReference>
<comment type="caution">
    <text evidence="2">The sequence shown here is derived from an EMBL/GenBank/DDBJ whole genome shotgun (WGS) entry which is preliminary data.</text>
</comment>
<dbReference type="GO" id="GO:0004479">
    <property type="term" value="F:methionyl-tRNA formyltransferase activity"/>
    <property type="evidence" value="ECO:0007669"/>
    <property type="project" value="TreeGrafter"/>
</dbReference>
<dbReference type="STRING" id="1707952.A6A03_10420"/>
<dbReference type="EMBL" id="LWQS01000037">
    <property type="protein sequence ID" value="OAN47480.1"/>
    <property type="molecule type" value="Genomic_DNA"/>
</dbReference>
<name>A0A178MFE3_9CHLR</name>
<reference evidence="2 3" key="1">
    <citation type="submission" date="2016-04" db="EMBL/GenBank/DDBJ databases">
        <title>Chloroflexus islandicus sp. nov., a thermophilic filamentous anoxygenic phototrophic bacterium from geyser Strokkur (Iceland).</title>
        <authorList>
            <person name="Gaisin V.A."/>
            <person name="Kalashnikov A.M."/>
            <person name="Sukhacheva M.V."/>
            <person name="Grouzdev D.S."/>
            <person name="Ivanov T.M."/>
            <person name="Kuznetsov B."/>
            <person name="Gorlenko V.M."/>
        </authorList>
    </citation>
    <scope>NUCLEOTIDE SEQUENCE [LARGE SCALE GENOMIC DNA]</scope>
    <source>
        <strain evidence="3">isl-2</strain>
    </source>
</reference>
<keyword evidence="3" id="KW-1185">Reference proteome</keyword>
<keyword evidence="2" id="KW-0808">Transferase</keyword>
<evidence type="ECO:0000313" key="3">
    <source>
        <dbReference type="Proteomes" id="UP000078287"/>
    </source>
</evidence>
<dbReference type="Gene3D" id="3.40.50.12230">
    <property type="match status" value="1"/>
</dbReference>
<dbReference type="SUPFAM" id="SSF53328">
    <property type="entry name" value="Formyltransferase"/>
    <property type="match status" value="1"/>
</dbReference>
<dbReference type="PANTHER" id="PTHR11138:SF5">
    <property type="entry name" value="METHIONYL-TRNA FORMYLTRANSFERASE, MITOCHONDRIAL"/>
    <property type="match status" value="1"/>
</dbReference>
<protein>
    <submittedName>
        <fullName evidence="2">Formyl transferase</fullName>
    </submittedName>
</protein>
<gene>
    <name evidence="2" type="ORF">A6A03_10420</name>
</gene>
<dbReference type="InterPro" id="IPR002376">
    <property type="entry name" value="Formyl_transf_N"/>
</dbReference>
<dbReference type="InterPro" id="IPR036477">
    <property type="entry name" value="Formyl_transf_N_sf"/>
</dbReference>
<dbReference type="GO" id="GO:0005829">
    <property type="term" value="C:cytosol"/>
    <property type="evidence" value="ECO:0007669"/>
    <property type="project" value="TreeGrafter"/>
</dbReference>
<dbReference type="OrthoDB" id="9802815at2"/>
<feature type="domain" description="Formyl transferase N-terminal" evidence="1">
    <location>
        <begin position="76"/>
        <end position="188"/>
    </location>
</feature>
<organism evidence="2 3">
    <name type="scientific">Chloroflexus islandicus</name>
    <dbReference type="NCBI Taxonomy" id="1707952"/>
    <lineage>
        <taxon>Bacteria</taxon>
        <taxon>Bacillati</taxon>
        <taxon>Chloroflexota</taxon>
        <taxon>Chloroflexia</taxon>
        <taxon>Chloroflexales</taxon>
        <taxon>Chloroflexineae</taxon>
        <taxon>Chloroflexaceae</taxon>
        <taxon>Chloroflexus</taxon>
    </lineage>
</organism>
<sequence>MRIVLFAMPGPMALPIVQRLLELPVDVVGLVHPAPLGLPALTRLPPATPTTRQEVVTPANLATLADRAGIPRWAVGRAGLPALAGQLAAQPIDLALVACWPWRILADLLRLPQHGFLNVHPSPLPALRGPEPLFWALRLGWMRTAMTLHLMDEALDHGPIVRQEWFELPLGERLSAIETLAGRVAAQMLPAALADLATAGWQPQPQPAGGSYYPAPQAADFTFTADWPVQRAFAFVRAVAEWGQPFTFITADGQTIVIADATAYLAGEQQARPIVTSNDQIALQLHDGILLTKPASRSQFSAVVRLTHF</sequence>